<dbReference type="GO" id="GO:0005886">
    <property type="term" value="C:plasma membrane"/>
    <property type="evidence" value="ECO:0007669"/>
    <property type="project" value="UniProtKB-SubCell"/>
</dbReference>
<keyword evidence="3 7" id="KW-0812">Transmembrane</keyword>
<evidence type="ECO:0000256" key="7">
    <source>
        <dbReference type="SAM" id="Phobius"/>
    </source>
</evidence>
<evidence type="ECO:0000313" key="11">
    <source>
        <dbReference type="Proteomes" id="UP001515480"/>
    </source>
</evidence>
<evidence type="ECO:0000313" key="10">
    <source>
        <dbReference type="EMBL" id="KAL1507295.1"/>
    </source>
</evidence>
<feature type="signal peptide" evidence="8">
    <location>
        <begin position="1"/>
        <end position="18"/>
    </location>
</feature>
<evidence type="ECO:0000256" key="3">
    <source>
        <dbReference type="ARBA" id="ARBA00022692"/>
    </source>
</evidence>
<dbReference type="InterPro" id="IPR037185">
    <property type="entry name" value="EmrE-like"/>
</dbReference>
<dbReference type="InterPro" id="IPR051258">
    <property type="entry name" value="Diverse_Substrate_Transporter"/>
</dbReference>
<dbReference type="Proteomes" id="UP001515480">
    <property type="component" value="Unassembled WGS sequence"/>
</dbReference>
<dbReference type="PANTHER" id="PTHR42920:SF5">
    <property type="entry name" value="EAMA DOMAIN-CONTAINING PROTEIN"/>
    <property type="match status" value="1"/>
</dbReference>
<feature type="chain" id="PRO_5044281662" description="EamA domain-containing protein" evidence="8">
    <location>
        <begin position="19"/>
        <end position="484"/>
    </location>
</feature>
<feature type="region of interest" description="Disordered" evidence="6">
    <location>
        <begin position="18"/>
        <end position="49"/>
    </location>
</feature>
<dbReference type="Pfam" id="PF00892">
    <property type="entry name" value="EamA"/>
    <property type="match status" value="1"/>
</dbReference>
<evidence type="ECO:0000256" key="2">
    <source>
        <dbReference type="ARBA" id="ARBA00022475"/>
    </source>
</evidence>
<evidence type="ECO:0000256" key="6">
    <source>
        <dbReference type="SAM" id="MobiDB-lite"/>
    </source>
</evidence>
<evidence type="ECO:0000256" key="5">
    <source>
        <dbReference type="ARBA" id="ARBA00023136"/>
    </source>
</evidence>
<dbReference type="AlphaFoldDB" id="A0AB34ITV2"/>
<protein>
    <recommendedName>
        <fullName evidence="9">EamA domain-containing protein</fullName>
    </recommendedName>
</protein>
<dbReference type="PANTHER" id="PTHR42920">
    <property type="entry name" value="OS03G0707200 PROTEIN-RELATED"/>
    <property type="match status" value="1"/>
</dbReference>
<reference evidence="10 11" key="1">
    <citation type="journal article" date="2024" name="Science">
        <title>Giant polyketide synthase enzymes in the biosynthesis of giant marine polyether toxins.</title>
        <authorList>
            <person name="Fallon T.R."/>
            <person name="Shende V.V."/>
            <person name="Wierzbicki I.H."/>
            <person name="Pendleton A.L."/>
            <person name="Watervoot N.F."/>
            <person name="Auber R.P."/>
            <person name="Gonzalez D.J."/>
            <person name="Wisecaver J.H."/>
            <person name="Moore B.S."/>
        </authorList>
    </citation>
    <scope>NUCLEOTIDE SEQUENCE [LARGE SCALE GENOMIC DNA]</scope>
    <source>
        <strain evidence="10 11">12B1</strain>
    </source>
</reference>
<feature type="domain" description="EamA" evidence="9">
    <location>
        <begin position="238"/>
        <end position="381"/>
    </location>
</feature>
<feature type="transmembrane region" description="Helical" evidence="7">
    <location>
        <begin position="307"/>
        <end position="329"/>
    </location>
</feature>
<name>A0AB34ITV2_PRYPA</name>
<evidence type="ECO:0000256" key="8">
    <source>
        <dbReference type="SAM" id="SignalP"/>
    </source>
</evidence>
<keyword evidence="8" id="KW-0732">Signal</keyword>
<evidence type="ECO:0000256" key="1">
    <source>
        <dbReference type="ARBA" id="ARBA00004651"/>
    </source>
</evidence>
<sequence length="484" mass="50920">MAARLLLLLLAASSGARAHARSPPPLGTAPRRPTIHAGSASASPSPRLLPPRLARLRGGAARRVEKAALARAKALLVLSNAGFGSYSVFLRALREVPRSEPLGTVFITFVRYSFLFLFAFLMRTVRTAQARGTTRRAPRAAADHGAGRAAFELAALTVCTSLLSIYGTCRVTSAMSEIFASTDNVFVPLMSVLAGMADFGARTWAACALAFGAAVLTAAIDSVGGHAAGAAAAPFDVKGAAALTASALVYAGYRARTTIHLRTHAAEHLNLLRMLWMGALSAAALLVDESLGGASATSLRRLAYIRPAQWGLLGAGVFVSGFLSGSLQFEAMRSISAAKAQPFSALQTLFAGLFGWLALREPVSVGTWVGGSFMIAAALLACTERDEPEEPPPPVAAVEEIVKEATPNQVVSLFPLESRLDIVEGAIVDEVIHPFSRELVVEQRPSGLKMSAATSATVLLATAMLIGKKRRRSLPDKRTSKQLP</sequence>
<organism evidence="10 11">
    <name type="scientific">Prymnesium parvum</name>
    <name type="common">Toxic golden alga</name>
    <dbReference type="NCBI Taxonomy" id="97485"/>
    <lineage>
        <taxon>Eukaryota</taxon>
        <taxon>Haptista</taxon>
        <taxon>Haptophyta</taxon>
        <taxon>Prymnesiophyceae</taxon>
        <taxon>Prymnesiales</taxon>
        <taxon>Prymnesiaceae</taxon>
        <taxon>Prymnesium</taxon>
    </lineage>
</organism>
<keyword evidence="5 7" id="KW-0472">Membrane</keyword>
<keyword evidence="2" id="KW-1003">Cell membrane</keyword>
<evidence type="ECO:0000256" key="4">
    <source>
        <dbReference type="ARBA" id="ARBA00022989"/>
    </source>
</evidence>
<evidence type="ECO:0000259" key="9">
    <source>
        <dbReference type="Pfam" id="PF00892"/>
    </source>
</evidence>
<feature type="transmembrane region" description="Helical" evidence="7">
    <location>
        <begin position="226"/>
        <end position="250"/>
    </location>
</feature>
<comment type="caution">
    <text evidence="10">The sequence shown here is derived from an EMBL/GenBank/DDBJ whole genome shotgun (WGS) entry which is preliminary data.</text>
</comment>
<dbReference type="SUPFAM" id="SSF103481">
    <property type="entry name" value="Multidrug resistance efflux transporter EmrE"/>
    <property type="match status" value="1"/>
</dbReference>
<keyword evidence="11" id="KW-1185">Reference proteome</keyword>
<feature type="transmembrane region" description="Helical" evidence="7">
    <location>
        <begin position="102"/>
        <end position="125"/>
    </location>
</feature>
<accession>A0AB34ITV2</accession>
<gene>
    <name evidence="10" type="ORF">AB1Y20_008141</name>
</gene>
<dbReference type="EMBL" id="JBGBPQ010000018">
    <property type="protein sequence ID" value="KAL1507295.1"/>
    <property type="molecule type" value="Genomic_DNA"/>
</dbReference>
<comment type="subcellular location">
    <subcellularLocation>
        <location evidence="1">Cell membrane</location>
        <topology evidence="1">Multi-pass membrane protein</topology>
    </subcellularLocation>
</comment>
<feature type="transmembrane region" description="Helical" evidence="7">
    <location>
        <begin position="203"/>
        <end position="220"/>
    </location>
</feature>
<keyword evidence="4 7" id="KW-1133">Transmembrane helix</keyword>
<dbReference type="InterPro" id="IPR000620">
    <property type="entry name" value="EamA_dom"/>
</dbReference>
<proteinExistence type="predicted"/>
<feature type="compositionally biased region" description="Low complexity" evidence="6">
    <location>
        <begin position="37"/>
        <end position="49"/>
    </location>
</feature>